<dbReference type="GeneID" id="93423465"/>
<name>A0A2V1IU55_9BACT</name>
<evidence type="ECO:0000313" key="9">
    <source>
        <dbReference type="EMBL" id="PWB07317.1"/>
    </source>
</evidence>
<keyword evidence="4" id="KW-0813">Transport</keyword>
<dbReference type="AlphaFoldDB" id="A0A2V1IU55"/>
<feature type="domain" description="ATP synthase F1 complex delta/epsilon subunit N-terminal" evidence="8">
    <location>
        <begin position="1"/>
        <end position="75"/>
    </location>
</feature>
<dbReference type="Gene3D" id="2.60.15.10">
    <property type="entry name" value="F0F1 ATP synthase delta/epsilon subunit, N-terminal"/>
    <property type="match status" value="1"/>
</dbReference>
<keyword evidence="7" id="KW-0066">ATP synthesis</keyword>
<reference evidence="10" key="1">
    <citation type="submission" date="2018-02" db="EMBL/GenBank/DDBJ databases">
        <authorList>
            <person name="Clavel T."/>
            <person name="Strowig T."/>
        </authorList>
    </citation>
    <scope>NUCLEOTIDE SEQUENCE [LARGE SCALE GENOMIC DNA]</scope>
    <source>
        <strain evidence="10">DSM 100764</strain>
    </source>
</reference>
<dbReference type="InterPro" id="IPR001469">
    <property type="entry name" value="ATP_synth_F1_dsu/esu"/>
</dbReference>
<comment type="subcellular location">
    <subcellularLocation>
        <location evidence="2">Endomembrane system</location>
        <topology evidence="2">Peripheral membrane protein</topology>
    </subcellularLocation>
</comment>
<dbReference type="Pfam" id="PF02823">
    <property type="entry name" value="ATP-synt_DE_N"/>
    <property type="match status" value="1"/>
</dbReference>
<evidence type="ECO:0000256" key="4">
    <source>
        <dbReference type="ARBA" id="ARBA00022448"/>
    </source>
</evidence>
<gene>
    <name evidence="9" type="ORF">C5O25_07840</name>
</gene>
<keyword evidence="7" id="KW-0139">CF(1)</keyword>
<accession>A0A2V1IU55</accession>
<comment type="caution">
    <text evidence="9">The sequence shown here is derived from an EMBL/GenBank/DDBJ whole genome shotgun (WGS) entry which is preliminary data.</text>
</comment>
<organism evidence="9 10">
    <name type="scientific">Paramuribaculum intestinale</name>
    <dbReference type="NCBI Taxonomy" id="2094151"/>
    <lineage>
        <taxon>Bacteria</taxon>
        <taxon>Pseudomonadati</taxon>
        <taxon>Bacteroidota</taxon>
        <taxon>Bacteroidia</taxon>
        <taxon>Bacteroidales</taxon>
        <taxon>Muribaculaceae</taxon>
        <taxon>Paramuribaculum</taxon>
    </lineage>
</organism>
<keyword evidence="10" id="KW-1185">Reference proteome</keyword>
<keyword evidence="6" id="KW-0472">Membrane</keyword>
<proteinExistence type="inferred from homology"/>
<keyword evidence="5" id="KW-0406">Ion transport</keyword>
<dbReference type="GO" id="GO:0045259">
    <property type="term" value="C:proton-transporting ATP synthase complex"/>
    <property type="evidence" value="ECO:0007669"/>
    <property type="project" value="UniProtKB-KW"/>
</dbReference>
<comment type="function">
    <text evidence="1">Produces ATP from ADP in the presence of a proton gradient across the membrane.</text>
</comment>
<dbReference type="InterPro" id="IPR036771">
    <property type="entry name" value="ATPsynth_dsu/esu_N"/>
</dbReference>
<dbReference type="GO" id="GO:0046933">
    <property type="term" value="F:proton-transporting ATP synthase activity, rotational mechanism"/>
    <property type="evidence" value="ECO:0007669"/>
    <property type="project" value="InterPro"/>
</dbReference>
<dbReference type="EMBL" id="PUBV01000014">
    <property type="protein sequence ID" value="PWB07317.1"/>
    <property type="molecule type" value="Genomic_DNA"/>
</dbReference>
<evidence type="ECO:0000256" key="6">
    <source>
        <dbReference type="ARBA" id="ARBA00023136"/>
    </source>
</evidence>
<evidence type="ECO:0000313" key="10">
    <source>
        <dbReference type="Proteomes" id="UP000244925"/>
    </source>
</evidence>
<evidence type="ECO:0000256" key="5">
    <source>
        <dbReference type="ARBA" id="ARBA00023065"/>
    </source>
</evidence>
<comment type="similarity">
    <text evidence="3">Belongs to the ATPase epsilon chain family.</text>
</comment>
<evidence type="ECO:0000259" key="8">
    <source>
        <dbReference type="Pfam" id="PF02823"/>
    </source>
</evidence>
<evidence type="ECO:0000256" key="3">
    <source>
        <dbReference type="ARBA" id="ARBA00005712"/>
    </source>
</evidence>
<dbReference type="RefSeq" id="WP_107036185.1">
    <property type="nucleotide sequence ID" value="NZ_CAOLHR010000009.1"/>
</dbReference>
<dbReference type="SUPFAM" id="SSF51344">
    <property type="entry name" value="Epsilon subunit of F1F0-ATP synthase N-terminal domain"/>
    <property type="match status" value="1"/>
</dbReference>
<evidence type="ECO:0000256" key="1">
    <source>
        <dbReference type="ARBA" id="ARBA00003543"/>
    </source>
</evidence>
<dbReference type="GO" id="GO:0012505">
    <property type="term" value="C:endomembrane system"/>
    <property type="evidence" value="ECO:0007669"/>
    <property type="project" value="UniProtKB-SubCell"/>
</dbReference>
<evidence type="ECO:0000256" key="2">
    <source>
        <dbReference type="ARBA" id="ARBA00004184"/>
    </source>
</evidence>
<protein>
    <submittedName>
        <fullName evidence="9">F0F1 ATP synthase subunit epsilon</fullName>
    </submittedName>
</protein>
<evidence type="ECO:0000256" key="7">
    <source>
        <dbReference type="ARBA" id="ARBA00023196"/>
    </source>
</evidence>
<sequence length="77" mass="8035">MTLKIISAEDVLFEGEATLVALPGVMGQFTVLQNHATLISVLTAGNIEYVTGGQRESLPVGGGLVSVDNNVISVCIY</sequence>
<dbReference type="InterPro" id="IPR020546">
    <property type="entry name" value="ATP_synth_F1_dsu/esu_N"/>
</dbReference>
<dbReference type="Proteomes" id="UP000244925">
    <property type="component" value="Unassembled WGS sequence"/>
</dbReference>
<dbReference type="CDD" id="cd12152">
    <property type="entry name" value="F1-ATPase_delta"/>
    <property type="match status" value="1"/>
</dbReference>